<organism evidence="1 2">
    <name type="scientific">Pinibacter soli</name>
    <dbReference type="NCBI Taxonomy" id="3044211"/>
    <lineage>
        <taxon>Bacteria</taxon>
        <taxon>Pseudomonadati</taxon>
        <taxon>Bacteroidota</taxon>
        <taxon>Chitinophagia</taxon>
        <taxon>Chitinophagales</taxon>
        <taxon>Chitinophagaceae</taxon>
        <taxon>Pinibacter</taxon>
    </lineage>
</organism>
<dbReference type="GO" id="GO:0006508">
    <property type="term" value="P:proteolysis"/>
    <property type="evidence" value="ECO:0007669"/>
    <property type="project" value="UniProtKB-KW"/>
</dbReference>
<name>A0ABT6RCK7_9BACT</name>
<dbReference type="GO" id="GO:0008233">
    <property type="term" value="F:peptidase activity"/>
    <property type="evidence" value="ECO:0007669"/>
    <property type="project" value="UniProtKB-KW"/>
</dbReference>
<dbReference type="CDD" id="cd00303">
    <property type="entry name" value="retropepsin_like"/>
    <property type="match status" value="1"/>
</dbReference>
<gene>
    <name evidence="1" type="ORF">QJ048_10125</name>
</gene>
<dbReference type="NCBIfam" id="TIGR03698">
    <property type="entry name" value="clan_AA_DTGF"/>
    <property type="match status" value="1"/>
</dbReference>
<keyword evidence="2" id="KW-1185">Reference proteome</keyword>
<dbReference type="InterPro" id="IPR021109">
    <property type="entry name" value="Peptidase_aspartic_dom_sf"/>
</dbReference>
<evidence type="ECO:0000313" key="2">
    <source>
        <dbReference type="Proteomes" id="UP001226434"/>
    </source>
</evidence>
<reference evidence="1 2" key="1">
    <citation type="submission" date="2023-05" db="EMBL/GenBank/DDBJ databases">
        <title>Genome sequence of Pinibacter sp. MAH-24.</title>
        <authorList>
            <person name="Huq M.A."/>
        </authorList>
    </citation>
    <scope>NUCLEOTIDE SEQUENCE [LARGE SCALE GENOMIC DNA]</scope>
    <source>
        <strain evidence="1 2">MAH-24</strain>
    </source>
</reference>
<proteinExistence type="predicted"/>
<sequence>MNPEKLKFENMGLVYADVQLINAEDLGLVRRGFMDKDEVRSMHVNMLVDTGSYMLCINENIQELLQFPVIERRTAQTADGRVVECDVVAQVELRFHNRRTFCNAMILPGDAEPLLGAIPLEDMDVLIHPLRQELIVNPEHPHMAQMKMK</sequence>
<dbReference type="EMBL" id="JASBRG010000006">
    <property type="protein sequence ID" value="MDI3320130.1"/>
    <property type="molecule type" value="Genomic_DNA"/>
</dbReference>
<keyword evidence="1" id="KW-0645">Protease</keyword>
<dbReference type="Gene3D" id="2.40.70.10">
    <property type="entry name" value="Acid Proteases"/>
    <property type="match status" value="1"/>
</dbReference>
<dbReference type="RefSeq" id="WP_282334228.1">
    <property type="nucleotide sequence ID" value="NZ_JASBRG010000006.1"/>
</dbReference>
<protein>
    <submittedName>
        <fullName evidence="1">Clan AA aspartic protease</fullName>
        <ecNumber evidence="1">3.4.23.-</ecNumber>
    </submittedName>
</protein>
<dbReference type="Proteomes" id="UP001226434">
    <property type="component" value="Unassembled WGS sequence"/>
</dbReference>
<dbReference type="Pfam" id="PF13650">
    <property type="entry name" value="Asp_protease_2"/>
    <property type="match status" value="1"/>
</dbReference>
<dbReference type="InterPro" id="IPR022274">
    <property type="entry name" value="Peptidase_asp_AF0612"/>
</dbReference>
<dbReference type="EC" id="3.4.23.-" evidence="1"/>
<evidence type="ECO:0000313" key="1">
    <source>
        <dbReference type="EMBL" id="MDI3320130.1"/>
    </source>
</evidence>
<dbReference type="SUPFAM" id="SSF50630">
    <property type="entry name" value="Acid proteases"/>
    <property type="match status" value="1"/>
</dbReference>
<comment type="caution">
    <text evidence="1">The sequence shown here is derived from an EMBL/GenBank/DDBJ whole genome shotgun (WGS) entry which is preliminary data.</text>
</comment>
<keyword evidence="1" id="KW-0378">Hydrolase</keyword>
<accession>A0ABT6RCK7</accession>